<comment type="caution">
    <text evidence="2">The sequence shown here is derived from an EMBL/GenBank/DDBJ whole genome shotgun (WGS) entry which is preliminary data.</text>
</comment>
<proteinExistence type="predicted"/>
<gene>
    <name evidence="2" type="ORF">GALL_510240</name>
</gene>
<feature type="region of interest" description="Disordered" evidence="1">
    <location>
        <begin position="156"/>
        <end position="179"/>
    </location>
</feature>
<evidence type="ECO:0000313" key="2">
    <source>
        <dbReference type="EMBL" id="OIQ67397.1"/>
    </source>
</evidence>
<name>A0A1J5PV05_9ZZZZ</name>
<evidence type="ECO:0000256" key="1">
    <source>
        <dbReference type="SAM" id="MobiDB-lite"/>
    </source>
</evidence>
<dbReference type="EMBL" id="MLJW01005955">
    <property type="protein sequence ID" value="OIQ67397.1"/>
    <property type="molecule type" value="Genomic_DNA"/>
</dbReference>
<accession>A0A1J5PV05</accession>
<organism evidence="2">
    <name type="scientific">mine drainage metagenome</name>
    <dbReference type="NCBI Taxonomy" id="410659"/>
    <lineage>
        <taxon>unclassified sequences</taxon>
        <taxon>metagenomes</taxon>
        <taxon>ecological metagenomes</taxon>
    </lineage>
</organism>
<feature type="compositionally biased region" description="Basic and acidic residues" evidence="1">
    <location>
        <begin position="166"/>
        <end position="176"/>
    </location>
</feature>
<dbReference type="AlphaFoldDB" id="A0A1J5PV05"/>
<protein>
    <submittedName>
        <fullName evidence="2">Uncharacterized protein</fullName>
    </submittedName>
</protein>
<reference evidence="2" key="1">
    <citation type="submission" date="2016-10" db="EMBL/GenBank/DDBJ databases">
        <title>Sequence of Gallionella enrichment culture.</title>
        <authorList>
            <person name="Poehlein A."/>
            <person name="Muehling M."/>
            <person name="Daniel R."/>
        </authorList>
    </citation>
    <scope>NUCLEOTIDE SEQUENCE</scope>
</reference>
<sequence length="302" mass="33091">MARQRLFGPSVQVLDVRLEHCDLGGDLIDQAQGLLAEPVVRASAQEHLARHPVVFPAQQSSNVGRKDVAINPSHHARVDVFQRVDVARDKRGRLNGLNGECIRIHARMLRGKSHESVANAQHACLRFIHRGPTCAGNIAQTGLRADVSIHNRCEHQRALHQPTASAERRNPVERKLPVSASSPSQQILCDIQFGRSGTFATRALPCSRTSANVILREGIRDGPLVRPPTMVSEAPVLWRLAQRKLRATAHKRLVENHGRIASVRRVACAVMLSPRVPTGRIGAGGNLRVLVGVLFSTSEIAR</sequence>